<dbReference type="SUPFAM" id="SSF52172">
    <property type="entry name" value="CheY-like"/>
    <property type="match status" value="1"/>
</dbReference>
<dbReference type="PROSITE" id="PS50110">
    <property type="entry name" value="RESPONSE_REGULATORY"/>
    <property type="match status" value="1"/>
</dbReference>
<dbReference type="SMART" id="SM00448">
    <property type="entry name" value="REC"/>
    <property type="match status" value="1"/>
</dbReference>
<evidence type="ECO:0000313" key="3">
    <source>
        <dbReference type="EMBL" id="ATD09350.1"/>
    </source>
</evidence>
<evidence type="ECO:0000313" key="4">
    <source>
        <dbReference type="Proteomes" id="UP000016521"/>
    </source>
</evidence>
<dbReference type="PANTHER" id="PTHR44520">
    <property type="entry name" value="RESPONSE REGULATOR RCP1-RELATED"/>
    <property type="match status" value="1"/>
</dbReference>
<feature type="modified residue" description="4-aspartylphosphate" evidence="1">
    <location>
        <position position="61"/>
    </location>
</feature>
<sequence>MQNNDITVLVVEDDDIDYMTVKRSFSKRKIMNPMVRAIDGVEALEFLQTKKIEYPFIVLLDLKMPRMGGLEFLGKLRDDPELKDTVVFVLTTSKDEDDIHHSYEKNVAGYFLKEEASNSMMSLVDMLDGYWRIVQFPTK</sequence>
<dbReference type="InterPro" id="IPR001789">
    <property type="entry name" value="Sig_transdc_resp-reg_receiver"/>
</dbReference>
<dbReference type="InterPro" id="IPR052893">
    <property type="entry name" value="TCS_response_regulator"/>
</dbReference>
<dbReference type="RefSeq" id="WP_010376011.1">
    <property type="nucleotide sequence ID" value="NZ_CP011925.1"/>
</dbReference>
<dbReference type="EMBL" id="CP011925">
    <property type="protein sequence ID" value="ATD09350.1"/>
    <property type="molecule type" value="Genomic_DNA"/>
</dbReference>
<dbReference type="CDD" id="cd17557">
    <property type="entry name" value="REC_Rcp-like"/>
    <property type="match status" value="1"/>
</dbReference>
<dbReference type="Gene3D" id="3.40.50.2300">
    <property type="match status" value="1"/>
</dbReference>
<protein>
    <recommendedName>
        <fullName evidence="2">Response regulatory domain-containing protein</fullName>
    </recommendedName>
</protein>
<organism evidence="3 4">
    <name type="scientific">Pseudoalteromonas piscicida</name>
    <dbReference type="NCBI Taxonomy" id="43662"/>
    <lineage>
        <taxon>Bacteria</taxon>
        <taxon>Pseudomonadati</taxon>
        <taxon>Pseudomonadota</taxon>
        <taxon>Gammaproteobacteria</taxon>
        <taxon>Alteromonadales</taxon>
        <taxon>Pseudoalteromonadaceae</taxon>
        <taxon>Pseudoalteromonas</taxon>
    </lineage>
</organism>
<proteinExistence type="predicted"/>
<gene>
    <name evidence="3" type="ORF">PPIS_b0130</name>
</gene>
<feature type="domain" description="Response regulatory" evidence="2">
    <location>
        <begin position="7"/>
        <end position="128"/>
    </location>
</feature>
<dbReference type="InterPro" id="IPR011006">
    <property type="entry name" value="CheY-like_superfamily"/>
</dbReference>
<dbReference type="Proteomes" id="UP000016521">
    <property type="component" value="Chromosome II"/>
</dbReference>
<dbReference type="Pfam" id="PF00072">
    <property type="entry name" value="Response_reg"/>
    <property type="match status" value="1"/>
</dbReference>
<keyword evidence="4" id="KW-1185">Reference proteome</keyword>
<accession>A0ABM6NK33</accession>
<dbReference type="PANTHER" id="PTHR44520:SF2">
    <property type="entry name" value="RESPONSE REGULATOR RCP1"/>
    <property type="match status" value="1"/>
</dbReference>
<evidence type="ECO:0000256" key="1">
    <source>
        <dbReference type="PROSITE-ProRule" id="PRU00169"/>
    </source>
</evidence>
<name>A0ABM6NK33_PSEO7</name>
<reference evidence="3 4" key="1">
    <citation type="submission" date="2015-06" db="EMBL/GenBank/DDBJ databases">
        <authorList>
            <person name="Xie B.-B."/>
            <person name="Rong J.-C."/>
            <person name="Qin Q.-L."/>
            <person name="Zhang Y.-Z."/>
        </authorList>
    </citation>
    <scope>NUCLEOTIDE SEQUENCE [LARGE SCALE GENOMIC DNA]</scope>
    <source>
        <strain evidence="3 4">JCM 20779</strain>
    </source>
</reference>
<keyword evidence="1" id="KW-0597">Phosphoprotein</keyword>
<evidence type="ECO:0000259" key="2">
    <source>
        <dbReference type="PROSITE" id="PS50110"/>
    </source>
</evidence>